<evidence type="ECO:0000256" key="1">
    <source>
        <dbReference type="SAM" id="MobiDB-lite"/>
    </source>
</evidence>
<name>A0A1H9ER59_9GAMM</name>
<dbReference type="InterPro" id="IPR021070">
    <property type="entry name" value="Killing_trait_RebB"/>
</dbReference>
<feature type="compositionally biased region" description="Pro residues" evidence="1">
    <location>
        <begin position="80"/>
        <end position="103"/>
    </location>
</feature>
<keyword evidence="3" id="KW-1185">Reference proteome</keyword>
<dbReference type="Pfam" id="PF11747">
    <property type="entry name" value="RebB"/>
    <property type="match status" value="1"/>
</dbReference>
<dbReference type="STRING" id="489703.SAMN04488038_105126"/>
<proteinExistence type="predicted"/>
<protein>
    <submittedName>
        <fullName evidence="2">Killing trait domain-containing protein</fullName>
    </submittedName>
</protein>
<dbReference type="RefSeq" id="WP_093284153.1">
    <property type="nucleotide sequence ID" value="NZ_FOFS01000005.1"/>
</dbReference>
<dbReference type="EMBL" id="FOFS01000005">
    <property type="protein sequence ID" value="SEQ28210.1"/>
    <property type="molecule type" value="Genomic_DNA"/>
</dbReference>
<feature type="region of interest" description="Disordered" evidence="1">
    <location>
        <begin position="137"/>
        <end position="168"/>
    </location>
</feature>
<dbReference type="AlphaFoldDB" id="A0A1H9ER59"/>
<dbReference type="Proteomes" id="UP000199233">
    <property type="component" value="Unassembled WGS sequence"/>
</dbReference>
<dbReference type="OrthoDB" id="9034575at2"/>
<feature type="region of interest" description="Disordered" evidence="1">
    <location>
        <begin position="79"/>
        <end position="105"/>
    </location>
</feature>
<accession>A0A1H9ER59</accession>
<sequence length="168" mass="16362">MNDSGTVNAQIIDSVTGVTTLITGQSPSQSFGMLDAVLLETLGMAMHNAVTRQQGAGLISSAAVTAACGKMLNAPFPIQVSPPPPAPPVPPEVNPLPTPPAPTPTQATVIAQASAEAEQGIATLKTAEQTAAANAAAAQASLQQLAGSAGGTAAASSGTNTPASGTKP</sequence>
<gene>
    <name evidence="2" type="ORF">SAMN04488038_105126</name>
</gene>
<organism evidence="2 3">
    <name type="scientific">Solimonas aquatica</name>
    <dbReference type="NCBI Taxonomy" id="489703"/>
    <lineage>
        <taxon>Bacteria</taxon>
        <taxon>Pseudomonadati</taxon>
        <taxon>Pseudomonadota</taxon>
        <taxon>Gammaproteobacteria</taxon>
        <taxon>Nevskiales</taxon>
        <taxon>Nevskiaceae</taxon>
        <taxon>Solimonas</taxon>
    </lineage>
</organism>
<reference evidence="2 3" key="1">
    <citation type="submission" date="2016-10" db="EMBL/GenBank/DDBJ databases">
        <authorList>
            <person name="de Groot N.N."/>
        </authorList>
    </citation>
    <scope>NUCLEOTIDE SEQUENCE [LARGE SCALE GENOMIC DNA]</scope>
    <source>
        <strain evidence="2 3">DSM 25927</strain>
    </source>
</reference>
<evidence type="ECO:0000313" key="2">
    <source>
        <dbReference type="EMBL" id="SEQ28210.1"/>
    </source>
</evidence>
<evidence type="ECO:0000313" key="3">
    <source>
        <dbReference type="Proteomes" id="UP000199233"/>
    </source>
</evidence>